<reference evidence="9" key="2">
    <citation type="submission" date="2025-08" db="UniProtKB">
        <authorList>
            <consortium name="RefSeq"/>
        </authorList>
    </citation>
    <scope>IDENTIFICATION</scope>
</reference>
<keyword evidence="4" id="KW-0493">Microtubule</keyword>
<evidence type="ECO:0000256" key="6">
    <source>
        <dbReference type="SAM" id="MobiDB-lite"/>
    </source>
</evidence>
<evidence type="ECO:0000259" key="7">
    <source>
        <dbReference type="Pfam" id="PF06886"/>
    </source>
</evidence>
<dbReference type="Proteomes" id="UP000818029">
    <property type="component" value="Chromosome D06"/>
</dbReference>
<dbReference type="GeneID" id="107901611"/>
<evidence type="ECO:0000256" key="5">
    <source>
        <dbReference type="ARBA" id="ARBA00023212"/>
    </source>
</evidence>
<reference evidence="8" key="1">
    <citation type="journal article" date="2020" name="Nat. Genet.">
        <title>Genomic diversifications of five Gossypium allopolyploid species and their impact on cotton improvement.</title>
        <authorList>
            <person name="Chen Z.J."/>
            <person name="Sreedasyam A."/>
            <person name="Ando A."/>
            <person name="Song Q."/>
            <person name="De Santiago L.M."/>
            <person name="Hulse-Kemp A.M."/>
            <person name="Ding M."/>
            <person name="Ye W."/>
            <person name="Kirkbride R.C."/>
            <person name="Jenkins J."/>
            <person name="Plott C."/>
            <person name="Lovell J."/>
            <person name="Lin Y.M."/>
            <person name="Vaughn R."/>
            <person name="Liu B."/>
            <person name="Simpson S."/>
            <person name="Scheffler B.E."/>
            <person name="Wen L."/>
            <person name="Saski C.A."/>
            <person name="Grover C.E."/>
            <person name="Hu G."/>
            <person name="Conover J.L."/>
            <person name="Carlson J.W."/>
            <person name="Shu S."/>
            <person name="Boston L.B."/>
            <person name="Williams M."/>
            <person name="Peterson D.G."/>
            <person name="McGee K."/>
            <person name="Jones D.C."/>
            <person name="Wendel J.F."/>
            <person name="Stelly D.M."/>
            <person name="Grimwood J."/>
            <person name="Schmutz J."/>
        </authorList>
    </citation>
    <scope>NUCLEOTIDE SEQUENCE [LARGE SCALE GENOMIC DNA]</scope>
    <source>
        <strain evidence="8">cv. TM-1</strain>
    </source>
</reference>
<dbReference type="Pfam" id="PF06886">
    <property type="entry name" value="TPX2"/>
    <property type="match status" value="1"/>
</dbReference>
<feature type="compositionally biased region" description="Basic and acidic residues" evidence="6">
    <location>
        <begin position="104"/>
        <end position="115"/>
    </location>
</feature>
<comment type="similarity">
    <text evidence="2">Belongs to the TPX2 family.</text>
</comment>
<evidence type="ECO:0000313" key="9">
    <source>
        <dbReference type="RefSeq" id="XP_040951319.1"/>
    </source>
</evidence>
<protein>
    <submittedName>
        <fullName evidence="9">Protein WVD2-like 6</fullName>
    </submittedName>
</protein>
<feature type="compositionally biased region" description="Polar residues" evidence="6">
    <location>
        <begin position="424"/>
        <end position="463"/>
    </location>
</feature>
<evidence type="ECO:0000256" key="2">
    <source>
        <dbReference type="ARBA" id="ARBA00005885"/>
    </source>
</evidence>
<dbReference type="PANTHER" id="PTHR31358">
    <property type="entry name" value="PROTEIN WVD2-LIKE 4"/>
    <property type="match status" value="1"/>
</dbReference>
<keyword evidence="3" id="KW-0963">Cytoplasm</keyword>
<feature type="region of interest" description="Disordered" evidence="6">
    <location>
        <begin position="79"/>
        <end position="215"/>
    </location>
</feature>
<evidence type="ECO:0000256" key="1">
    <source>
        <dbReference type="ARBA" id="ARBA00004245"/>
    </source>
</evidence>
<evidence type="ECO:0000313" key="8">
    <source>
        <dbReference type="Proteomes" id="UP000818029"/>
    </source>
</evidence>
<feature type="compositionally biased region" description="Basic residues" evidence="6">
    <location>
        <begin position="373"/>
        <end position="382"/>
    </location>
</feature>
<dbReference type="InterPro" id="IPR044833">
    <property type="entry name" value="WDL5/6"/>
</dbReference>
<gene>
    <name evidence="9" type="primary">LOC107901611</name>
</gene>
<evidence type="ECO:0000256" key="3">
    <source>
        <dbReference type="ARBA" id="ARBA00022490"/>
    </source>
</evidence>
<feature type="compositionally biased region" description="Basic residues" evidence="6">
    <location>
        <begin position="326"/>
        <end position="335"/>
    </location>
</feature>
<dbReference type="InterPro" id="IPR027329">
    <property type="entry name" value="TPX2_C"/>
</dbReference>
<proteinExistence type="inferred from homology"/>
<feature type="domain" description="TPX2 C-terminal" evidence="7">
    <location>
        <begin position="245"/>
        <end position="320"/>
    </location>
</feature>
<keyword evidence="5" id="KW-0206">Cytoskeleton</keyword>
<evidence type="ECO:0000256" key="4">
    <source>
        <dbReference type="ARBA" id="ARBA00022701"/>
    </source>
</evidence>
<feature type="compositionally biased region" description="Basic and acidic residues" evidence="6">
    <location>
        <begin position="179"/>
        <end position="192"/>
    </location>
</feature>
<feature type="compositionally biased region" description="Low complexity" evidence="6">
    <location>
        <begin position="116"/>
        <end position="125"/>
    </location>
</feature>
<accession>A0ABM3A8Y1</accession>
<dbReference type="PANTHER" id="PTHR31358:SF29">
    <property type="entry name" value="PROTEIN WVD2-LIKE 5-RELATED"/>
    <property type="match status" value="1"/>
</dbReference>
<dbReference type="RefSeq" id="XP_040951319.1">
    <property type="nucleotide sequence ID" value="XM_041095385.1"/>
</dbReference>
<keyword evidence="8" id="KW-1185">Reference proteome</keyword>
<comment type="subcellular location">
    <subcellularLocation>
        <location evidence="1">Cytoplasm</location>
        <location evidence="1">Cytoskeleton</location>
    </subcellularLocation>
</comment>
<name>A0ABM3A8Y1_GOSHI</name>
<sequence length="484" mass="52818">MLKISVLIADLLYLNNLLLVFFTTLCMMDSEDVLLVEGLEVALQNGVNRKLQVSEDDDGFSDNVNGNVEKTLETCLQNEMDDNGITKEDREGMSGFVDSNGLIDSKEGEVKDTVKQSKSQKVQGKTKNEKPSGPRNVSSALVKKSKDGKSAEATLTASKGGSLAKNSRPKQPLQSSRSFNEKHGNASKHSEKSGAAFTEGTMEKPKLKPLNKGPIHKTEVDTELLSPMAADAKPLRVGTLPNYGFSFKCDERAEKRREFYTKLEEKIHAKEVEQSNLQAKSKETQEAEIKKFRKSLNFKATPMPSFYQEPAPPKVELKKIPTTRAKSPKLGRKKGSVPLESDAISNSSHQSGRRSLDEKASQSISAKLISPVHAKKPQRKSLPKLPSQKTSLAGATNEEKASKALNQKKVTASKATSEGKVASSKATTEENTTLSNVTNEELSPIQQQEAVPTVDSGESQPDIDQQPVIGEQGQLDFVQEPIAP</sequence>
<organism evidence="8 9">
    <name type="scientific">Gossypium hirsutum</name>
    <name type="common">Upland cotton</name>
    <name type="synonym">Gossypium mexicanum</name>
    <dbReference type="NCBI Taxonomy" id="3635"/>
    <lineage>
        <taxon>Eukaryota</taxon>
        <taxon>Viridiplantae</taxon>
        <taxon>Streptophyta</taxon>
        <taxon>Embryophyta</taxon>
        <taxon>Tracheophyta</taxon>
        <taxon>Spermatophyta</taxon>
        <taxon>Magnoliopsida</taxon>
        <taxon>eudicotyledons</taxon>
        <taxon>Gunneridae</taxon>
        <taxon>Pentapetalae</taxon>
        <taxon>rosids</taxon>
        <taxon>malvids</taxon>
        <taxon>Malvales</taxon>
        <taxon>Malvaceae</taxon>
        <taxon>Malvoideae</taxon>
        <taxon>Gossypium</taxon>
    </lineage>
</organism>
<feature type="compositionally biased region" description="Polar residues" evidence="6">
    <location>
        <begin position="404"/>
        <end position="416"/>
    </location>
</feature>
<feature type="region of interest" description="Disordered" evidence="6">
    <location>
        <begin position="301"/>
        <end position="484"/>
    </location>
</feature>